<protein>
    <submittedName>
        <fullName evidence="1">Uncharacterized protein</fullName>
    </submittedName>
</protein>
<reference evidence="2" key="2">
    <citation type="submission" date="2015-01" db="EMBL/GenBank/DDBJ databases">
        <title>Evolutionary Origins and Diversification of the Mycorrhizal Mutualists.</title>
        <authorList>
            <consortium name="DOE Joint Genome Institute"/>
            <consortium name="Mycorrhizal Genomics Consortium"/>
            <person name="Kohler A."/>
            <person name="Kuo A."/>
            <person name="Nagy L.G."/>
            <person name="Floudas D."/>
            <person name="Copeland A."/>
            <person name="Barry K.W."/>
            <person name="Cichocki N."/>
            <person name="Veneault-Fourrey C."/>
            <person name="LaButti K."/>
            <person name="Lindquist E.A."/>
            <person name="Lipzen A."/>
            <person name="Lundell T."/>
            <person name="Morin E."/>
            <person name="Murat C."/>
            <person name="Riley R."/>
            <person name="Ohm R."/>
            <person name="Sun H."/>
            <person name="Tunlid A."/>
            <person name="Henrissat B."/>
            <person name="Grigoriev I.V."/>
            <person name="Hibbett D.S."/>
            <person name="Martin F."/>
        </authorList>
    </citation>
    <scope>NUCLEOTIDE SEQUENCE [LARGE SCALE GENOMIC DNA]</scope>
    <source>
        <strain evidence="2">h7</strain>
    </source>
</reference>
<organism evidence="1 2">
    <name type="scientific">Hebeloma cylindrosporum</name>
    <dbReference type="NCBI Taxonomy" id="76867"/>
    <lineage>
        <taxon>Eukaryota</taxon>
        <taxon>Fungi</taxon>
        <taxon>Dikarya</taxon>
        <taxon>Basidiomycota</taxon>
        <taxon>Agaricomycotina</taxon>
        <taxon>Agaricomycetes</taxon>
        <taxon>Agaricomycetidae</taxon>
        <taxon>Agaricales</taxon>
        <taxon>Agaricineae</taxon>
        <taxon>Hymenogastraceae</taxon>
        <taxon>Hebeloma</taxon>
    </lineage>
</organism>
<reference evidence="1 2" key="1">
    <citation type="submission" date="2014-04" db="EMBL/GenBank/DDBJ databases">
        <authorList>
            <consortium name="DOE Joint Genome Institute"/>
            <person name="Kuo A."/>
            <person name="Gay G."/>
            <person name="Dore J."/>
            <person name="Kohler A."/>
            <person name="Nagy L.G."/>
            <person name="Floudas D."/>
            <person name="Copeland A."/>
            <person name="Barry K.W."/>
            <person name="Cichocki N."/>
            <person name="Veneault-Fourrey C."/>
            <person name="LaButti K."/>
            <person name="Lindquist E.A."/>
            <person name="Lipzen A."/>
            <person name="Lundell T."/>
            <person name="Morin E."/>
            <person name="Murat C."/>
            <person name="Sun H."/>
            <person name="Tunlid A."/>
            <person name="Henrissat B."/>
            <person name="Grigoriev I.V."/>
            <person name="Hibbett D.S."/>
            <person name="Martin F."/>
            <person name="Nordberg H.P."/>
            <person name="Cantor M.N."/>
            <person name="Hua S.X."/>
        </authorList>
    </citation>
    <scope>NUCLEOTIDE SEQUENCE [LARGE SCALE GENOMIC DNA]</scope>
    <source>
        <strain evidence="2">h7</strain>
    </source>
</reference>
<dbReference type="HOGENOM" id="CLU_155349_2_0_1"/>
<sequence length="108" mass="11611">MSQSSKGFISSVPGSLGSFGSSFYVKKSKILYNASGTFETTVPEFECYNATVKYDDIDDLTSTRSFAGRVGMNDIQLTFDNGPVISGRLDMPIDPATTVSGSAVWTEN</sequence>
<keyword evidence="2" id="KW-1185">Reference proteome</keyword>
<dbReference type="OrthoDB" id="2879353at2759"/>
<evidence type="ECO:0000313" key="1">
    <source>
        <dbReference type="EMBL" id="KIM39453.1"/>
    </source>
</evidence>
<dbReference type="EMBL" id="KN831785">
    <property type="protein sequence ID" value="KIM39453.1"/>
    <property type="molecule type" value="Genomic_DNA"/>
</dbReference>
<proteinExistence type="predicted"/>
<dbReference type="AlphaFoldDB" id="A0A0C2XP80"/>
<gene>
    <name evidence="1" type="ORF">M413DRAFT_29193</name>
</gene>
<name>A0A0C2XP80_HEBCY</name>
<dbReference type="Proteomes" id="UP000053424">
    <property type="component" value="Unassembled WGS sequence"/>
</dbReference>
<evidence type="ECO:0000313" key="2">
    <source>
        <dbReference type="Proteomes" id="UP000053424"/>
    </source>
</evidence>
<accession>A0A0C2XP80</accession>